<feature type="transmembrane region" description="Helical" evidence="1">
    <location>
        <begin position="24"/>
        <end position="44"/>
    </location>
</feature>
<proteinExistence type="predicted"/>
<gene>
    <name evidence="2" type="ORF">G7077_10385</name>
</gene>
<evidence type="ECO:0000313" key="2">
    <source>
        <dbReference type="EMBL" id="QIK77535.1"/>
    </source>
</evidence>
<evidence type="ECO:0000313" key="3">
    <source>
        <dbReference type="Proteomes" id="UP000503222"/>
    </source>
</evidence>
<keyword evidence="3" id="KW-1185">Reference proteome</keyword>
<protein>
    <submittedName>
        <fullName evidence="2">Uncharacterized protein</fullName>
    </submittedName>
</protein>
<reference evidence="2 3" key="1">
    <citation type="submission" date="2020-03" db="EMBL/GenBank/DDBJ databases">
        <title>Sphingomonas sp. nov., isolated from fish.</title>
        <authorList>
            <person name="Hyun D.-W."/>
            <person name="Bae J.-W."/>
        </authorList>
    </citation>
    <scope>NUCLEOTIDE SEQUENCE [LARGE SCALE GENOMIC DNA]</scope>
    <source>
        <strain evidence="2 3">HDW15B</strain>
    </source>
</reference>
<evidence type="ECO:0000256" key="1">
    <source>
        <dbReference type="SAM" id="Phobius"/>
    </source>
</evidence>
<keyword evidence="1" id="KW-1133">Transmembrane helix</keyword>
<accession>A0A6G7YLB6</accession>
<dbReference type="AlphaFoldDB" id="A0A6G7YLB6"/>
<keyword evidence="1" id="KW-0472">Membrane</keyword>
<keyword evidence="1" id="KW-0812">Transmembrane</keyword>
<organism evidence="2 3">
    <name type="scientific">Sphingomonas piscis</name>
    <dbReference type="NCBI Taxonomy" id="2714943"/>
    <lineage>
        <taxon>Bacteria</taxon>
        <taxon>Pseudomonadati</taxon>
        <taxon>Pseudomonadota</taxon>
        <taxon>Alphaproteobacteria</taxon>
        <taxon>Sphingomonadales</taxon>
        <taxon>Sphingomonadaceae</taxon>
        <taxon>Sphingomonas</taxon>
    </lineage>
</organism>
<dbReference type="KEGG" id="spii:G7077_10385"/>
<dbReference type="EMBL" id="CP049869">
    <property type="protein sequence ID" value="QIK77535.1"/>
    <property type="molecule type" value="Genomic_DNA"/>
</dbReference>
<name>A0A6G7YLB6_9SPHN</name>
<dbReference type="RefSeq" id="WP_166409930.1">
    <property type="nucleotide sequence ID" value="NZ_CP049869.1"/>
</dbReference>
<dbReference type="Proteomes" id="UP000503222">
    <property type="component" value="Chromosome"/>
</dbReference>
<sequence length="45" mass="4886">MNDQQEHVTTTEARAGSTPHMTRYVLSIGLVLIVVLFAIILFAAG</sequence>